<dbReference type="PROSITE" id="PS00455">
    <property type="entry name" value="AMP_BINDING"/>
    <property type="match status" value="1"/>
</dbReference>
<comment type="caution">
    <text evidence="3">The sequence shown here is derived from an EMBL/GenBank/DDBJ whole genome shotgun (WGS) entry which is preliminary data.</text>
</comment>
<dbReference type="InterPro" id="IPR020845">
    <property type="entry name" value="AMP-binding_CS"/>
</dbReference>
<dbReference type="AlphaFoldDB" id="A0A2T4ZE01"/>
<dbReference type="Pfam" id="PF00501">
    <property type="entry name" value="AMP-binding"/>
    <property type="match status" value="1"/>
</dbReference>
<dbReference type="Gene3D" id="3.40.50.12780">
    <property type="entry name" value="N-terminal domain of ligase-like"/>
    <property type="match status" value="1"/>
</dbReference>
<dbReference type="InterPro" id="IPR025110">
    <property type="entry name" value="AMP-bd_C"/>
</dbReference>
<dbReference type="PANTHER" id="PTHR24096:SF323">
    <property type="entry name" value="BLR3536 PROTEIN"/>
    <property type="match status" value="1"/>
</dbReference>
<organism evidence="3 4">
    <name type="scientific">Phreatobacter oligotrophus</name>
    <dbReference type="NCBI Taxonomy" id="1122261"/>
    <lineage>
        <taxon>Bacteria</taxon>
        <taxon>Pseudomonadati</taxon>
        <taxon>Pseudomonadota</taxon>
        <taxon>Alphaproteobacteria</taxon>
        <taxon>Hyphomicrobiales</taxon>
        <taxon>Phreatobacteraceae</taxon>
        <taxon>Phreatobacter</taxon>
    </lineage>
</organism>
<proteinExistence type="predicted"/>
<evidence type="ECO:0000259" key="1">
    <source>
        <dbReference type="Pfam" id="PF00501"/>
    </source>
</evidence>
<evidence type="ECO:0000313" key="4">
    <source>
        <dbReference type="Proteomes" id="UP000241808"/>
    </source>
</evidence>
<evidence type="ECO:0000259" key="2">
    <source>
        <dbReference type="Pfam" id="PF13193"/>
    </source>
</evidence>
<dbReference type="OrthoDB" id="9803968at2"/>
<dbReference type="Pfam" id="PF13193">
    <property type="entry name" value="AMP-binding_C"/>
    <property type="match status" value="1"/>
</dbReference>
<feature type="domain" description="AMP-binding enzyme C-terminal" evidence="2">
    <location>
        <begin position="418"/>
        <end position="496"/>
    </location>
</feature>
<dbReference type="SUPFAM" id="SSF56801">
    <property type="entry name" value="Acetyl-CoA synthetase-like"/>
    <property type="match status" value="1"/>
</dbReference>
<feature type="domain" description="AMP-dependent synthetase/ligase" evidence="1">
    <location>
        <begin position="8"/>
        <end position="360"/>
    </location>
</feature>
<accession>A0A2T4ZE01</accession>
<reference evidence="3 4" key="1">
    <citation type="submission" date="2018-04" db="EMBL/GenBank/DDBJ databases">
        <title>Genomic Encyclopedia of Archaeal and Bacterial Type Strains, Phase II (KMG-II): from individual species to whole genera.</title>
        <authorList>
            <person name="Goeker M."/>
        </authorList>
    </citation>
    <scope>NUCLEOTIDE SEQUENCE [LARGE SCALE GENOMIC DNA]</scope>
    <source>
        <strain evidence="3 4">DSM 25521</strain>
    </source>
</reference>
<evidence type="ECO:0000313" key="3">
    <source>
        <dbReference type="EMBL" id="PTM60126.1"/>
    </source>
</evidence>
<dbReference type="Gene3D" id="3.30.300.30">
    <property type="match status" value="1"/>
</dbReference>
<dbReference type="InterPro" id="IPR045851">
    <property type="entry name" value="AMP-bd_C_sf"/>
</dbReference>
<keyword evidence="4" id="KW-1185">Reference proteome</keyword>
<dbReference type="GO" id="GO:0016405">
    <property type="term" value="F:CoA-ligase activity"/>
    <property type="evidence" value="ECO:0007669"/>
    <property type="project" value="TreeGrafter"/>
</dbReference>
<protein>
    <submittedName>
        <fullName evidence="3">Fatty-acyl-CoA synthase</fullName>
    </submittedName>
</protein>
<name>A0A2T4ZE01_9HYPH</name>
<dbReference type="EMBL" id="PZZL01000003">
    <property type="protein sequence ID" value="PTM60126.1"/>
    <property type="molecule type" value="Genomic_DNA"/>
</dbReference>
<dbReference type="CDD" id="cd05929">
    <property type="entry name" value="BACL_like"/>
    <property type="match status" value="1"/>
</dbReference>
<dbReference type="RefSeq" id="WP_108175686.1">
    <property type="nucleotide sequence ID" value="NZ_PZZL01000003.1"/>
</dbReference>
<dbReference type="Proteomes" id="UP000241808">
    <property type="component" value="Unassembled WGS sequence"/>
</dbReference>
<dbReference type="InterPro" id="IPR042099">
    <property type="entry name" value="ANL_N_sf"/>
</dbReference>
<gene>
    <name evidence="3" type="ORF">C8P69_10351</name>
</gene>
<dbReference type="InterPro" id="IPR000873">
    <property type="entry name" value="AMP-dep_synth/lig_dom"/>
</dbReference>
<sequence>MHATHPRAHAAAHPNKIAYRMAGSGEAITYGELERRANQGAHLLRSLGLKAGDHIAFIMENSIAFMELCWAAQRTGIYHTAISRYLTPDEIAYIVRDCGAKALIVTPQTAEQAAPLAGQPGLSLFMARGVRPGFRDFDAERAAMPDTPIADEVTGYDMLYSSGTTGRPKGVKKPFMTEPIEKLPPLMKVLCQDMCGMGEDTVYLSPAPLYHAAPLRFNMIVAALGGTSVIMEKFDAEEFLRLVDAHRVTHAQLVPTMFVRMLKLPDEVRARYDVSSIRAAVHAAAPCPADVKQAMIDWWRPILLEYYAGTEGNGVTVINSTEWLSHRGSVGRSFVGSIKVLGEDGAELPAGEIGAVYFAGGPAFAYHNDAAKTAGAHNAQGWSTLGDIGYLDAEGYLYLTDRKAYMIISGGVNIYPQETEDVLILHPAVADVAVFGIPNAEMGEEVKAVVQPRDMAEAGPELAEKLIAFCRSRLSALKCPRSIDFLAELPRTPTGKLVKRHLRDQYLAASR</sequence>
<dbReference type="PANTHER" id="PTHR24096">
    <property type="entry name" value="LONG-CHAIN-FATTY-ACID--COA LIGASE"/>
    <property type="match status" value="1"/>
</dbReference>